<keyword evidence="1" id="KW-0812">Transmembrane</keyword>
<name>A0A8B5YFB2_BACLI</name>
<accession>A0A8B5YFB2</accession>
<dbReference type="AlphaFoldDB" id="A0A8B5YFB2"/>
<dbReference type="Proteomes" id="UP000435910">
    <property type="component" value="Unassembled WGS sequence"/>
</dbReference>
<proteinExistence type="predicted"/>
<evidence type="ECO:0000313" key="2">
    <source>
        <dbReference type="EMBL" id="TWL31507.1"/>
    </source>
</evidence>
<evidence type="ECO:0000256" key="1">
    <source>
        <dbReference type="SAM" id="Phobius"/>
    </source>
</evidence>
<protein>
    <submittedName>
        <fullName evidence="2">Uncharacterized protein</fullName>
    </submittedName>
</protein>
<evidence type="ECO:0000313" key="3">
    <source>
        <dbReference type="Proteomes" id="UP000435910"/>
    </source>
</evidence>
<feature type="transmembrane region" description="Helical" evidence="1">
    <location>
        <begin position="6"/>
        <end position="26"/>
    </location>
</feature>
<keyword evidence="1" id="KW-1133">Transmembrane helix</keyword>
<comment type="caution">
    <text evidence="2">The sequence shown here is derived from an EMBL/GenBank/DDBJ whole genome shotgun (WGS) entry which is preliminary data.</text>
</comment>
<sequence length="45" mass="5203">MPPEKSGIVLKSALSLLSYFCTFFILTKEIEMSKSKIFFKRSQPM</sequence>
<reference evidence="2 3" key="1">
    <citation type="submission" date="2019-06" db="EMBL/GenBank/DDBJ databases">
        <title>Genome sequence analysis of &gt;100 Bacillus licheniformis strains suggests intrinsic resistance to this species.</title>
        <authorList>
            <person name="Wels M."/>
            <person name="Siezen R.J."/>
            <person name="Johansen E."/>
            <person name="Stuer-Lauridsen B."/>
            <person name="Bjerre K."/>
            <person name="Nielsen B.K.K."/>
        </authorList>
    </citation>
    <scope>NUCLEOTIDE SEQUENCE [LARGE SCALE GENOMIC DNA]</scope>
    <source>
        <strain evidence="2 3">BAC-16736</strain>
    </source>
</reference>
<gene>
    <name evidence="2" type="ORF">CHCC16736_0675</name>
</gene>
<organism evidence="2 3">
    <name type="scientific">Bacillus licheniformis</name>
    <dbReference type="NCBI Taxonomy" id="1402"/>
    <lineage>
        <taxon>Bacteria</taxon>
        <taxon>Bacillati</taxon>
        <taxon>Bacillota</taxon>
        <taxon>Bacilli</taxon>
        <taxon>Bacillales</taxon>
        <taxon>Bacillaceae</taxon>
        <taxon>Bacillus</taxon>
    </lineage>
</organism>
<dbReference type="EMBL" id="NILC01000010">
    <property type="protein sequence ID" value="TWL31507.1"/>
    <property type="molecule type" value="Genomic_DNA"/>
</dbReference>
<keyword evidence="1" id="KW-0472">Membrane</keyword>